<dbReference type="Proteomes" id="UP000030185">
    <property type="component" value="Unassembled WGS sequence"/>
</dbReference>
<evidence type="ECO:0000256" key="2">
    <source>
        <dbReference type="ARBA" id="ARBA00023239"/>
    </source>
</evidence>
<dbReference type="PANTHER" id="PTHR34183">
    <property type="entry name" value="ENDOLYTIC PEPTIDOGLYCAN TRANSGLYCOSYLASE RLPA"/>
    <property type="match status" value="1"/>
</dbReference>
<evidence type="ECO:0000313" key="7">
    <source>
        <dbReference type="EMBL" id="GAL87531.1"/>
    </source>
</evidence>
<feature type="domain" description="SPOR" evidence="6">
    <location>
        <begin position="139"/>
        <end position="218"/>
    </location>
</feature>
<keyword evidence="2 4" id="KW-0456">Lyase</keyword>
<dbReference type="InterPro" id="IPR007730">
    <property type="entry name" value="SPOR-like_dom"/>
</dbReference>
<evidence type="ECO:0000256" key="1">
    <source>
        <dbReference type="ARBA" id="ARBA00022729"/>
    </source>
</evidence>
<dbReference type="Gene3D" id="2.40.40.10">
    <property type="entry name" value="RlpA-like domain"/>
    <property type="match status" value="1"/>
</dbReference>
<comment type="caution">
    <text evidence="7">The sequence shown here is derived from an EMBL/GenBank/DDBJ whole genome shotgun (WGS) entry which is preliminary data.</text>
</comment>
<dbReference type="PANTHER" id="PTHR34183:SF8">
    <property type="entry name" value="ENDOLYTIC PEPTIDOGLYCAN TRANSGLYCOSYLASE RLPA-RELATED"/>
    <property type="match status" value="1"/>
</dbReference>
<proteinExistence type="inferred from homology"/>
<dbReference type="CDD" id="cd22268">
    <property type="entry name" value="DPBB_RlpA-like"/>
    <property type="match status" value="1"/>
</dbReference>
<evidence type="ECO:0000256" key="4">
    <source>
        <dbReference type="HAMAP-Rule" id="MF_02071"/>
    </source>
</evidence>
<dbReference type="NCBIfam" id="TIGR00413">
    <property type="entry name" value="rlpA"/>
    <property type="match status" value="1"/>
</dbReference>
<dbReference type="SUPFAM" id="SSF110997">
    <property type="entry name" value="Sporulation related repeat"/>
    <property type="match status" value="1"/>
</dbReference>
<dbReference type="InterPro" id="IPR034718">
    <property type="entry name" value="RlpA"/>
</dbReference>
<sequence length="218" mass="24439">MFAQTNASEEGFASYYADKFHGRRTASGNRYHKNKLTAAHKTLPFDTKVKVTNLSNDSSVIVTINDRGPFAKGKIIDLSYYAAKELNFIKKGITKVRIEILSDSLNTNDTISIASSANEKKTEPPIPSYPGTYDFNFKETELSGYYIQTGAYKDSDILSEEINRLQKKIDSNNIYIEVIKIKNTIINRLLVGPFEKKNGDAEIAVLQKKGISGFLKSY</sequence>
<reference evidence="7 8" key="1">
    <citation type="submission" date="2014-09" db="EMBL/GenBank/DDBJ databases">
        <title>Sporocytophaga myxococcoides PG-01 genome sequencing.</title>
        <authorList>
            <person name="Liu L."/>
            <person name="Gao P.J."/>
            <person name="Chen G.J."/>
            <person name="Wang L.S."/>
        </authorList>
    </citation>
    <scope>NUCLEOTIDE SEQUENCE [LARGE SCALE GENOMIC DNA]</scope>
    <source>
        <strain evidence="7 8">PG-01</strain>
    </source>
</reference>
<comment type="similarity">
    <text evidence="4 5">Belongs to the RlpA family.</text>
</comment>
<evidence type="ECO:0000259" key="6">
    <source>
        <dbReference type="PROSITE" id="PS51724"/>
    </source>
</evidence>
<dbReference type="eggNOG" id="COG0797">
    <property type="taxonomic scope" value="Bacteria"/>
</dbReference>
<dbReference type="EC" id="4.2.2.-" evidence="4"/>
<dbReference type="SUPFAM" id="SSF50685">
    <property type="entry name" value="Barwin-like endoglucanases"/>
    <property type="match status" value="1"/>
</dbReference>
<keyword evidence="3 4" id="KW-0961">Cell wall biogenesis/degradation</keyword>
<dbReference type="HAMAP" id="MF_02071">
    <property type="entry name" value="RlpA"/>
    <property type="match status" value="1"/>
</dbReference>
<keyword evidence="1" id="KW-0732">Signal</keyword>
<keyword evidence="7" id="KW-0449">Lipoprotein</keyword>
<dbReference type="EMBL" id="BBLT01000013">
    <property type="protein sequence ID" value="GAL87531.1"/>
    <property type="molecule type" value="Genomic_DNA"/>
</dbReference>
<dbReference type="InterPro" id="IPR036680">
    <property type="entry name" value="SPOR-like_sf"/>
</dbReference>
<dbReference type="Pfam" id="PF03330">
    <property type="entry name" value="DPBB_1"/>
    <property type="match status" value="1"/>
</dbReference>
<organism evidence="7 8">
    <name type="scientific">Sporocytophaga myxococcoides</name>
    <dbReference type="NCBI Taxonomy" id="153721"/>
    <lineage>
        <taxon>Bacteria</taxon>
        <taxon>Pseudomonadati</taxon>
        <taxon>Bacteroidota</taxon>
        <taxon>Cytophagia</taxon>
        <taxon>Cytophagales</taxon>
        <taxon>Cytophagaceae</taxon>
        <taxon>Sporocytophaga</taxon>
    </lineage>
</organism>
<accession>A0A098LKL4</accession>
<dbReference type="GO" id="GO:0000270">
    <property type="term" value="P:peptidoglycan metabolic process"/>
    <property type="evidence" value="ECO:0007669"/>
    <property type="project" value="UniProtKB-UniRule"/>
</dbReference>
<dbReference type="AlphaFoldDB" id="A0A098LKL4"/>
<comment type="function">
    <text evidence="4">Lytic transglycosylase with a strong preference for naked glycan strands that lack stem peptides.</text>
</comment>
<dbReference type="InterPro" id="IPR036908">
    <property type="entry name" value="RlpA-like_sf"/>
</dbReference>
<keyword evidence="8" id="KW-1185">Reference proteome</keyword>
<dbReference type="GO" id="GO:0008932">
    <property type="term" value="F:lytic endotransglycosylase activity"/>
    <property type="evidence" value="ECO:0007669"/>
    <property type="project" value="UniProtKB-UniRule"/>
</dbReference>
<dbReference type="Pfam" id="PF05036">
    <property type="entry name" value="SPOR"/>
    <property type="match status" value="1"/>
</dbReference>
<protein>
    <recommendedName>
        <fullName evidence="4">Probable endolytic peptidoglycan transglycosylase RlpA</fullName>
        <ecNumber evidence="4">4.2.2.-</ecNumber>
    </recommendedName>
</protein>
<evidence type="ECO:0000256" key="5">
    <source>
        <dbReference type="RuleBase" id="RU003495"/>
    </source>
</evidence>
<evidence type="ECO:0000313" key="8">
    <source>
        <dbReference type="Proteomes" id="UP000030185"/>
    </source>
</evidence>
<dbReference type="PROSITE" id="PS51724">
    <property type="entry name" value="SPOR"/>
    <property type="match status" value="1"/>
</dbReference>
<dbReference type="InterPro" id="IPR009009">
    <property type="entry name" value="RlpA-like_DPBB"/>
</dbReference>
<dbReference type="GO" id="GO:0042834">
    <property type="term" value="F:peptidoglycan binding"/>
    <property type="evidence" value="ECO:0007669"/>
    <property type="project" value="InterPro"/>
</dbReference>
<evidence type="ECO:0000256" key="3">
    <source>
        <dbReference type="ARBA" id="ARBA00023316"/>
    </source>
</evidence>
<gene>
    <name evidence="4" type="primary">rlpA</name>
    <name evidence="7" type="ORF">MYP_4761</name>
</gene>
<name>A0A098LKL4_9BACT</name>
<dbReference type="STRING" id="153721.MYP_4761"/>
<dbReference type="GO" id="GO:0071555">
    <property type="term" value="P:cell wall organization"/>
    <property type="evidence" value="ECO:0007669"/>
    <property type="project" value="UniProtKB-KW"/>
</dbReference>
<dbReference type="InterPro" id="IPR012997">
    <property type="entry name" value="RplA"/>
</dbReference>